<proteinExistence type="predicted"/>
<feature type="domain" description="Major facilitator superfamily (MFS) profile" evidence="7">
    <location>
        <begin position="1"/>
        <end position="342"/>
    </location>
</feature>
<feature type="transmembrane region" description="Helical" evidence="6">
    <location>
        <begin position="267"/>
        <end position="291"/>
    </location>
</feature>
<evidence type="ECO:0000256" key="5">
    <source>
        <dbReference type="ARBA" id="ARBA00023136"/>
    </source>
</evidence>
<keyword evidence="3 6" id="KW-0812">Transmembrane</keyword>
<name>A0A4P9XNG3_9FUNG</name>
<dbReference type="GO" id="GO:0005886">
    <property type="term" value="C:plasma membrane"/>
    <property type="evidence" value="ECO:0007669"/>
    <property type="project" value="TreeGrafter"/>
</dbReference>
<dbReference type="PROSITE" id="PS50850">
    <property type="entry name" value="MFS"/>
    <property type="match status" value="1"/>
</dbReference>
<dbReference type="Gene3D" id="1.20.1720.10">
    <property type="entry name" value="Multidrug resistance protein D"/>
    <property type="match status" value="1"/>
</dbReference>
<dbReference type="InterPro" id="IPR036259">
    <property type="entry name" value="MFS_trans_sf"/>
</dbReference>
<organism evidence="8 9">
    <name type="scientific">Thamnocephalis sphaerospora</name>
    <dbReference type="NCBI Taxonomy" id="78915"/>
    <lineage>
        <taxon>Eukaryota</taxon>
        <taxon>Fungi</taxon>
        <taxon>Fungi incertae sedis</taxon>
        <taxon>Zoopagomycota</taxon>
        <taxon>Zoopagomycotina</taxon>
        <taxon>Zoopagomycetes</taxon>
        <taxon>Zoopagales</taxon>
        <taxon>Sigmoideomycetaceae</taxon>
        <taxon>Thamnocephalis</taxon>
    </lineage>
</organism>
<keyword evidence="5 6" id="KW-0472">Membrane</keyword>
<dbReference type="GO" id="GO:0012505">
    <property type="term" value="C:endomembrane system"/>
    <property type="evidence" value="ECO:0007669"/>
    <property type="project" value="UniProtKB-SubCell"/>
</dbReference>
<dbReference type="SUPFAM" id="SSF103473">
    <property type="entry name" value="MFS general substrate transporter"/>
    <property type="match status" value="2"/>
</dbReference>
<protein>
    <submittedName>
        <fullName evidence="8">Major facilitator superfamily domain-containing protein</fullName>
    </submittedName>
</protein>
<evidence type="ECO:0000313" key="9">
    <source>
        <dbReference type="Proteomes" id="UP000271241"/>
    </source>
</evidence>
<keyword evidence="2" id="KW-0813">Transport</keyword>
<dbReference type="PANTHER" id="PTHR23501:SF191">
    <property type="entry name" value="VACUOLAR BASIC AMINO ACID TRANSPORTER 4"/>
    <property type="match status" value="1"/>
</dbReference>
<evidence type="ECO:0000313" key="8">
    <source>
        <dbReference type="EMBL" id="RKP07503.1"/>
    </source>
</evidence>
<dbReference type="InterPro" id="IPR020846">
    <property type="entry name" value="MFS_dom"/>
</dbReference>
<feature type="transmembrane region" description="Helical" evidence="6">
    <location>
        <begin position="138"/>
        <end position="159"/>
    </location>
</feature>
<feature type="transmembrane region" description="Helical" evidence="6">
    <location>
        <begin position="171"/>
        <end position="195"/>
    </location>
</feature>
<dbReference type="Gene3D" id="1.20.1250.20">
    <property type="entry name" value="MFS general substrate transporter like domains"/>
    <property type="match status" value="1"/>
</dbReference>
<evidence type="ECO:0000256" key="1">
    <source>
        <dbReference type="ARBA" id="ARBA00004127"/>
    </source>
</evidence>
<feature type="transmembrane region" description="Helical" evidence="6">
    <location>
        <begin position="328"/>
        <end position="350"/>
    </location>
</feature>
<comment type="subcellular location">
    <subcellularLocation>
        <location evidence="1">Endomembrane system</location>
        <topology evidence="1">Multi-pass membrane protein</topology>
    </subcellularLocation>
</comment>
<evidence type="ECO:0000256" key="3">
    <source>
        <dbReference type="ARBA" id="ARBA00022692"/>
    </source>
</evidence>
<feature type="transmembrane region" description="Helical" evidence="6">
    <location>
        <begin position="95"/>
        <end position="118"/>
    </location>
</feature>
<evidence type="ECO:0000256" key="6">
    <source>
        <dbReference type="SAM" id="Phobius"/>
    </source>
</evidence>
<feature type="transmembrane region" description="Helical" evidence="6">
    <location>
        <begin position="232"/>
        <end position="255"/>
    </location>
</feature>
<dbReference type="EMBL" id="KZ992710">
    <property type="protein sequence ID" value="RKP07503.1"/>
    <property type="molecule type" value="Genomic_DNA"/>
</dbReference>
<gene>
    <name evidence="8" type="ORF">THASP1DRAFT_30688</name>
</gene>
<dbReference type="InterPro" id="IPR011701">
    <property type="entry name" value="MFS"/>
</dbReference>
<dbReference type="Proteomes" id="UP000271241">
    <property type="component" value="Unassembled WGS sequence"/>
</dbReference>
<dbReference type="OrthoDB" id="3934656at2759"/>
<dbReference type="PANTHER" id="PTHR23501">
    <property type="entry name" value="MAJOR FACILITATOR SUPERFAMILY"/>
    <property type="match status" value="1"/>
</dbReference>
<dbReference type="AlphaFoldDB" id="A0A4P9XNG3"/>
<keyword evidence="4 6" id="KW-1133">Transmembrane helix</keyword>
<accession>A0A4P9XNG3</accession>
<dbReference type="Pfam" id="PF07690">
    <property type="entry name" value="MFS_1"/>
    <property type="match status" value="1"/>
</dbReference>
<feature type="transmembrane region" description="Helical" evidence="6">
    <location>
        <begin position="31"/>
        <end position="50"/>
    </location>
</feature>
<evidence type="ECO:0000256" key="4">
    <source>
        <dbReference type="ARBA" id="ARBA00022989"/>
    </source>
</evidence>
<keyword evidence="9" id="KW-1185">Reference proteome</keyword>
<reference evidence="9" key="1">
    <citation type="journal article" date="2018" name="Nat. Microbiol.">
        <title>Leveraging single-cell genomics to expand the fungal tree of life.</title>
        <authorList>
            <person name="Ahrendt S.R."/>
            <person name="Quandt C.A."/>
            <person name="Ciobanu D."/>
            <person name="Clum A."/>
            <person name="Salamov A."/>
            <person name="Andreopoulos B."/>
            <person name="Cheng J.F."/>
            <person name="Woyke T."/>
            <person name="Pelin A."/>
            <person name="Henrissat B."/>
            <person name="Reynolds N.K."/>
            <person name="Benny G.L."/>
            <person name="Smith M.E."/>
            <person name="James T.Y."/>
            <person name="Grigoriev I.V."/>
        </authorList>
    </citation>
    <scope>NUCLEOTIDE SEQUENCE [LARGE SCALE GENOMIC DNA]</scope>
    <source>
        <strain evidence="9">RSA 1356</strain>
    </source>
</reference>
<feature type="transmembrane region" description="Helical" evidence="6">
    <location>
        <begin position="207"/>
        <end position="226"/>
    </location>
</feature>
<dbReference type="GO" id="GO:0022857">
    <property type="term" value="F:transmembrane transporter activity"/>
    <property type="evidence" value="ECO:0007669"/>
    <property type="project" value="InterPro"/>
</dbReference>
<feature type="transmembrane region" description="Helical" evidence="6">
    <location>
        <begin position="70"/>
        <end position="89"/>
    </location>
</feature>
<evidence type="ECO:0000256" key="2">
    <source>
        <dbReference type="ARBA" id="ARBA00022448"/>
    </source>
</evidence>
<evidence type="ECO:0000259" key="7">
    <source>
        <dbReference type="PROSITE" id="PS50850"/>
    </source>
</evidence>
<sequence length="370" mass="39708">MMQGWFGAVFAISAGIGPLLGGIFADHISWRWAFYINLPIGAVSLFILIVGFKPRAIRGSMREKLKRIDYLGAVLLLGGVVVLLLGIGWGGNAYAWDSAMVISLLCGSVVICAAFIWVEGWHAVEPFIPGRMLKSRNIILTMLTSFLAGWIIFATVYYYPLFYQLVRNKSATQAGLMIIPLMVVCFAGLTVTTTLIGRMGAWTLPTFFAGGFAITIVSLGLSLTFWEEENLAAEIVIMCVAGLGLGPLWQSAYLAAQVSAQKKDVSVSTMLCSFFEMIGATIGLAISGSVFNNAVNSYTGGAVSGSLENVHQLPDGERQVIIHGLIKAFHIFFISLMAPAAVAGIAAAMLRPGRWTDRAADEKPVPSTAP</sequence>
<dbReference type="STRING" id="78915.A0A4P9XNG3"/>